<dbReference type="Gene3D" id="3.20.20.80">
    <property type="entry name" value="Glycosidases"/>
    <property type="match status" value="1"/>
</dbReference>
<dbReference type="SUPFAM" id="SSF51445">
    <property type="entry name" value="(Trans)glycosidases"/>
    <property type="match status" value="1"/>
</dbReference>
<protein>
    <submittedName>
        <fullName evidence="2">Glycoside hydrolase</fullName>
    </submittedName>
</protein>
<dbReference type="CDD" id="cd19608">
    <property type="entry name" value="GH113_mannanase-like"/>
    <property type="match status" value="1"/>
</dbReference>
<dbReference type="InterPro" id="IPR055151">
    <property type="entry name" value="GH113"/>
</dbReference>
<evidence type="ECO:0000256" key="1">
    <source>
        <dbReference type="SAM" id="SignalP"/>
    </source>
</evidence>
<proteinExistence type="predicted"/>
<feature type="signal peptide" evidence="1">
    <location>
        <begin position="1"/>
        <end position="26"/>
    </location>
</feature>
<evidence type="ECO:0000313" key="3">
    <source>
        <dbReference type="Proteomes" id="UP000460416"/>
    </source>
</evidence>
<sequence length="343" mass="40229">MNGSFSNKTIKIFAFAIAILFCSCQAEVPSRKYNGISLVASRDSLETGQLEPIIKVNANAVALMPYAFLRSTEEPELIYNIDRQWFGERLEGIEQAISVLRRKELKIMIKPHIWIMNGKFTGDLDFKTGADWERFEASYREYILLYAGIAEKHQIELLCIGTELYNFLDKRPEFWNSFISEVRELFQGKITYAENWDKIDKTDIWSHLDLIGVDAYYPLHQEASPTKEEIRSGWEKHKPELKSLASEYHKPILFTEYGYRNIDHAVKEPWNSDRDHTGINHELQAFALEVIYEEFWPETWFSGGFLWKWHQQESAGGLENDRFTPQNKPAEEVVRDYYGRFRN</sequence>
<gene>
    <name evidence="2" type="ORF">FLP08_07190</name>
</gene>
<dbReference type="InterPro" id="IPR017853">
    <property type="entry name" value="GH"/>
</dbReference>
<name>A0A7K1LNH6_9FLAO</name>
<dbReference type="AlphaFoldDB" id="A0A7K1LNH6"/>
<keyword evidence="3" id="KW-1185">Reference proteome</keyword>
<dbReference type="Pfam" id="PF22612">
    <property type="entry name" value="GH113"/>
    <property type="match status" value="1"/>
</dbReference>
<evidence type="ECO:0000313" key="2">
    <source>
        <dbReference type="EMBL" id="MUP42352.1"/>
    </source>
</evidence>
<organism evidence="2 3">
    <name type="scientific">Christiangramia aestuarii</name>
    <dbReference type="NCBI Taxonomy" id="1028746"/>
    <lineage>
        <taxon>Bacteria</taxon>
        <taxon>Pseudomonadati</taxon>
        <taxon>Bacteroidota</taxon>
        <taxon>Flavobacteriia</taxon>
        <taxon>Flavobacteriales</taxon>
        <taxon>Flavobacteriaceae</taxon>
        <taxon>Christiangramia</taxon>
    </lineage>
</organism>
<keyword evidence="2" id="KW-0378">Hydrolase</keyword>
<reference evidence="2 3" key="1">
    <citation type="submission" date="2019-07" db="EMBL/GenBank/DDBJ databases">
        <title>Gramella aestuarii sp. nov., isolated from a tidal flat, and emended description of Gramella echinicola.</title>
        <authorList>
            <person name="Liu L."/>
        </authorList>
    </citation>
    <scope>NUCLEOTIDE SEQUENCE [LARGE SCALE GENOMIC DNA]</scope>
    <source>
        <strain evidence="2 3">BS12</strain>
    </source>
</reference>
<feature type="chain" id="PRO_5029782305" evidence="1">
    <location>
        <begin position="27"/>
        <end position="343"/>
    </location>
</feature>
<accession>A0A7K1LNH6</accession>
<comment type="caution">
    <text evidence="2">The sequence shown here is derived from an EMBL/GenBank/DDBJ whole genome shotgun (WGS) entry which is preliminary data.</text>
</comment>
<keyword evidence="1" id="KW-0732">Signal</keyword>
<dbReference type="Proteomes" id="UP000460416">
    <property type="component" value="Unassembled WGS sequence"/>
</dbReference>
<dbReference type="OrthoDB" id="9773531at2"/>
<dbReference type="EMBL" id="VJVW01000002">
    <property type="protein sequence ID" value="MUP42352.1"/>
    <property type="molecule type" value="Genomic_DNA"/>
</dbReference>
<dbReference type="GO" id="GO:0016787">
    <property type="term" value="F:hydrolase activity"/>
    <property type="evidence" value="ECO:0007669"/>
    <property type="project" value="UniProtKB-KW"/>
</dbReference>